<dbReference type="Pfam" id="PF02537">
    <property type="entry name" value="CRCB"/>
    <property type="match status" value="1"/>
</dbReference>
<dbReference type="EMBL" id="JACHNF010000001">
    <property type="protein sequence ID" value="MBB5977861.1"/>
    <property type="molecule type" value="Genomic_DNA"/>
</dbReference>
<evidence type="ECO:0000313" key="12">
    <source>
        <dbReference type="EMBL" id="MBB5977861.1"/>
    </source>
</evidence>
<evidence type="ECO:0000256" key="11">
    <source>
        <dbReference type="SAM" id="MobiDB-lite"/>
    </source>
</evidence>
<feature type="transmembrane region" description="Helical" evidence="10">
    <location>
        <begin position="39"/>
        <end position="62"/>
    </location>
</feature>
<feature type="compositionally biased region" description="Basic and acidic residues" evidence="11">
    <location>
        <begin position="1"/>
        <end position="14"/>
    </location>
</feature>
<evidence type="ECO:0000256" key="4">
    <source>
        <dbReference type="ARBA" id="ARBA00022989"/>
    </source>
</evidence>
<keyword evidence="5 10" id="KW-0472">Membrane</keyword>
<comment type="similarity">
    <text evidence="7 10">Belongs to the fluoride channel Fluc/FEX (TC 1.A.43) family.</text>
</comment>
<feature type="region of interest" description="Disordered" evidence="11">
    <location>
        <begin position="1"/>
        <end position="27"/>
    </location>
</feature>
<keyword evidence="10" id="KW-0915">Sodium</keyword>
<keyword evidence="3 10" id="KW-0812">Transmembrane</keyword>
<keyword evidence="13" id="KW-1185">Reference proteome</keyword>
<evidence type="ECO:0000256" key="2">
    <source>
        <dbReference type="ARBA" id="ARBA00022475"/>
    </source>
</evidence>
<feature type="transmembrane region" description="Helical" evidence="10">
    <location>
        <begin position="104"/>
        <end position="123"/>
    </location>
</feature>
<dbReference type="GO" id="GO:0140114">
    <property type="term" value="P:cellular detoxification of fluoride"/>
    <property type="evidence" value="ECO:0007669"/>
    <property type="project" value="UniProtKB-UniRule"/>
</dbReference>
<comment type="caution">
    <text evidence="12">The sequence shown here is derived from an EMBL/GenBank/DDBJ whole genome shotgun (WGS) entry which is preliminary data.</text>
</comment>
<keyword evidence="10" id="KW-0813">Transport</keyword>
<comment type="subcellular location">
    <subcellularLocation>
        <location evidence="1 10">Cell membrane</location>
        <topology evidence="1 10">Multi-pass membrane protein</topology>
    </subcellularLocation>
</comment>
<dbReference type="NCBIfam" id="TIGR00494">
    <property type="entry name" value="crcB"/>
    <property type="match status" value="1"/>
</dbReference>
<dbReference type="PANTHER" id="PTHR28259">
    <property type="entry name" value="FLUORIDE EXPORT PROTEIN 1-RELATED"/>
    <property type="match status" value="1"/>
</dbReference>
<evidence type="ECO:0000313" key="13">
    <source>
        <dbReference type="Proteomes" id="UP000558997"/>
    </source>
</evidence>
<sequence>MEHHPGEQHQHAEPLPRGPVDPDVDLRIDGRDRRAHDPAILTAIAVGGALGASARYLIGLAWPTPSGGFPVNTLLINIAGCGLIGILMVVVTDVLTQQRFLRPFLGTGVLGGFTTFSTYAVDIQKLISGGYAGTALLYLAATIVGALLAVWTTVTATRALVTWRSR</sequence>
<comment type="catalytic activity">
    <reaction evidence="8">
        <text>fluoride(in) = fluoride(out)</text>
        <dbReference type="Rhea" id="RHEA:76159"/>
        <dbReference type="ChEBI" id="CHEBI:17051"/>
    </reaction>
    <physiologicalReaction direction="left-to-right" evidence="8">
        <dbReference type="Rhea" id="RHEA:76160"/>
    </physiologicalReaction>
</comment>
<protein>
    <recommendedName>
        <fullName evidence="10">Fluoride-specific ion channel FluC</fullName>
    </recommendedName>
</protein>
<gene>
    <name evidence="10" type="primary">fluC</name>
    <name evidence="10" type="synonym">crcB</name>
    <name evidence="12" type="ORF">HDA44_001202</name>
</gene>
<dbReference type="HAMAP" id="MF_00454">
    <property type="entry name" value="FluC"/>
    <property type="match status" value="1"/>
</dbReference>
<keyword evidence="2 10" id="KW-1003">Cell membrane</keyword>
<evidence type="ECO:0000256" key="8">
    <source>
        <dbReference type="ARBA" id="ARBA00035585"/>
    </source>
</evidence>
<organism evidence="12 13">
    <name type="scientific">Kribbella solani</name>
    <dbReference type="NCBI Taxonomy" id="236067"/>
    <lineage>
        <taxon>Bacteria</taxon>
        <taxon>Bacillati</taxon>
        <taxon>Actinomycetota</taxon>
        <taxon>Actinomycetes</taxon>
        <taxon>Propionibacteriales</taxon>
        <taxon>Kribbellaceae</taxon>
        <taxon>Kribbella</taxon>
    </lineage>
</organism>
<evidence type="ECO:0000256" key="9">
    <source>
        <dbReference type="ARBA" id="ARBA00049940"/>
    </source>
</evidence>
<name>A0A841DIZ6_9ACTN</name>
<feature type="binding site" evidence="10">
    <location>
        <position position="111"/>
    </location>
    <ligand>
        <name>Na(+)</name>
        <dbReference type="ChEBI" id="CHEBI:29101"/>
        <note>structural</note>
    </ligand>
</feature>
<dbReference type="Proteomes" id="UP000558997">
    <property type="component" value="Unassembled WGS sequence"/>
</dbReference>
<dbReference type="PANTHER" id="PTHR28259:SF1">
    <property type="entry name" value="FLUORIDE EXPORT PROTEIN 1-RELATED"/>
    <property type="match status" value="1"/>
</dbReference>
<evidence type="ECO:0000256" key="5">
    <source>
        <dbReference type="ARBA" id="ARBA00023136"/>
    </source>
</evidence>
<comment type="activity regulation">
    <text evidence="10">Na(+) is not transported, but it plays an essential structural role and its presence is essential for fluoride channel function.</text>
</comment>
<keyword evidence="10" id="KW-0479">Metal-binding</keyword>
<dbReference type="InterPro" id="IPR003691">
    <property type="entry name" value="FluC"/>
</dbReference>
<feature type="transmembrane region" description="Helical" evidence="10">
    <location>
        <begin position="135"/>
        <end position="161"/>
    </location>
</feature>
<feature type="transmembrane region" description="Helical" evidence="10">
    <location>
        <begin position="74"/>
        <end position="92"/>
    </location>
</feature>
<dbReference type="GO" id="GO:0046872">
    <property type="term" value="F:metal ion binding"/>
    <property type="evidence" value="ECO:0007669"/>
    <property type="project" value="UniProtKB-KW"/>
</dbReference>
<dbReference type="GO" id="GO:0062054">
    <property type="term" value="F:fluoride channel activity"/>
    <property type="evidence" value="ECO:0007669"/>
    <property type="project" value="UniProtKB-UniRule"/>
</dbReference>
<evidence type="ECO:0000256" key="3">
    <source>
        <dbReference type="ARBA" id="ARBA00022692"/>
    </source>
</evidence>
<keyword evidence="6 10" id="KW-0407">Ion channel</keyword>
<keyword evidence="4 10" id="KW-1133">Transmembrane helix</keyword>
<comment type="function">
    <text evidence="9 10">Fluoride-specific ion channel. Important for reducing fluoride concentration in the cell, thus reducing its toxicity.</text>
</comment>
<evidence type="ECO:0000256" key="1">
    <source>
        <dbReference type="ARBA" id="ARBA00004651"/>
    </source>
</evidence>
<evidence type="ECO:0000256" key="10">
    <source>
        <dbReference type="HAMAP-Rule" id="MF_00454"/>
    </source>
</evidence>
<evidence type="ECO:0000256" key="7">
    <source>
        <dbReference type="ARBA" id="ARBA00035120"/>
    </source>
</evidence>
<evidence type="ECO:0000256" key="6">
    <source>
        <dbReference type="ARBA" id="ARBA00023303"/>
    </source>
</evidence>
<feature type="binding site" evidence="10">
    <location>
        <position position="114"/>
    </location>
    <ligand>
        <name>Na(+)</name>
        <dbReference type="ChEBI" id="CHEBI:29101"/>
        <note>structural</note>
    </ligand>
</feature>
<reference evidence="12 13" key="1">
    <citation type="submission" date="2020-08" db="EMBL/GenBank/DDBJ databases">
        <title>Sequencing the genomes of 1000 actinobacteria strains.</title>
        <authorList>
            <person name="Klenk H.-P."/>
        </authorList>
    </citation>
    <scope>NUCLEOTIDE SEQUENCE [LARGE SCALE GENOMIC DNA]</scope>
    <source>
        <strain evidence="12 13">DSM 17294</strain>
    </source>
</reference>
<dbReference type="RefSeq" id="WP_319040651.1">
    <property type="nucleotide sequence ID" value="NZ_BAAAVN010000015.1"/>
</dbReference>
<keyword evidence="10" id="KW-0406">Ion transport</keyword>
<proteinExistence type="inferred from homology"/>
<dbReference type="AlphaFoldDB" id="A0A841DIZ6"/>
<dbReference type="GO" id="GO:0005886">
    <property type="term" value="C:plasma membrane"/>
    <property type="evidence" value="ECO:0007669"/>
    <property type="project" value="UniProtKB-SubCell"/>
</dbReference>
<accession>A0A841DIZ6</accession>